<keyword evidence="5" id="KW-0378">Hydrolase</keyword>
<dbReference type="FunCoup" id="G9MJQ6">
    <property type="interactions" value="43"/>
</dbReference>
<dbReference type="PROSITE" id="PS50941">
    <property type="entry name" value="CHIT_BIND_I_2"/>
    <property type="match status" value="1"/>
</dbReference>
<protein>
    <submittedName>
        <fullName evidence="11">Carbohydrate esterase family 4 protein</fullName>
    </submittedName>
</protein>
<evidence type="ECO:0000256" key="2">
    <source>
        <dbReference type="ARBA" id="ARBA00022669"/>
    </source>
</evidence>
<evidence type="ECO:0000256" key="7">
    <source>
        <dbReference type="ARBA" id="ARBA00023285"/>
    </source>
</evidence>
<dbReference type="Proteomes" id="UP000007115">
    <property type="component" value="Unassembled WGS sequence"/>
</dbReference>
<evidence type="ECO:0000256" key="3">
    <source>
        <dbReference type="ARBA" id="ARBA00022723"/>
    </source>
</evidence>
<dbReference type="GO" id="GO:0016810">
    <property type="term" value="F:hydrolase activity, acting on carbon-nitrogen (but not peptide) bonds"/>
    <property type="evidence" value="ECO:0007669"/>
    <property type="project" value="InterPro"/>
</dbReference>
<dbReference type="SUPFAM" id="SSF57016">
    <property type="entry name" value="Plant lectins/antimicrobial peptides"/>
    <property type="match status" value="1"/>
</dbReference>
<evidence type="ECO:0000313" key="12">
    <source>
        <dbReference type="Proteomes" id="UP000007115"/>
    </source>
</evidence>
<dbReference type="VEuPathDB" id="FungiDB:TRIVIDRAFT_189461"/>
<keyword evidence="6" id="KW-0119">Carbohydrate metabolism</keyword>
<dbReference type="PROSITE" id="PS51677">
    <property type="entry name" value="NODB"/>
    <property type="match status" value="1"/>
</dbReference>
<dbReference type="GO" id="GO:0008061">
    <property type="term" value="F:chitin binding"/>
    <property type="evidence" value="ECO:0007669"/>
    <property type="project" value="UniProtKB-UniRule"/>
</dbReference>
<evidence type="ECO:0000259" key="10">
    <source>
        <dbReference type="PROSITE" id="PS51677"/>
    </source>
</evidence>
<name>G9MJQ6_HYPVG</name>
<dbReference type="HOGENOM" id="CLU_021264_11_0_1"/>
<dbReference type="OMA" id="WSHADLC"/>
<feature type="domain" description="Chitin-binding type-1" evidence="9">
    <location>
        <begin position="1"/>
        <end position="45"/>
    </location>
</feature>
<dbReference type="CDD" id="cd00035">
    <property type="entry name" value="ChtBD1"/>
    <property type="match status" value="1"/>
</dbReference>
<keyword evidence="8" id="KW-1015">Disulfide bond</keyword>
<dbReference type="InterPro" id="IPR002509">
    <property type="entry name" value="NODB_dom"/>
</dbReference>
<organism evidence="11 12">
    <name type="scientific">Hypocrea virens (strain Gv29-8 / FGSC 10586)</name>
    <name type="common">Gliocladium virens</name>
    <name type="synonym">Trichoderma virens</name>
    <dbReference type="NCBI Taxonomy" id="413071"/>
    <lineage>
        <taxon>Eukaryota</taxon>
        <taxon>Fungi</taxon>
        <taxon>Dikarya</taxon>
        <taxon>Ascomycota</taxon>
        <taxon>Pezizomycotina</taxon>
        <taxon>Sordariomycetes</taxon>
        <taxon>Hypocreomycetidae</taxon>
        <taxon>Hypocreales</taxon>
        <taxon>Hypocreaceae</taxon>
        <taxon>Trichoderma</taxon>
    </lineage>
</organism>
<accession>G9MJQ6</accession>
<dbReference type="GO" id="GO:0005975">
    <property type="term" value="P:carbohydrate metabolic process"/>
    <property type="evidence" value="ECO:0007669"/>
    <property type="project" value="InterPro"/>
</dbReference>
<dbReference type="RefSeq" id="XP_013959920.1">
    <property type="nucleotide sequence ID" value="XM_014104445.1"/>
</dbReference>
<dbReference type="GeneID" id="25789406"/>
<evidence type="ECO:0000256" key="6">
    <source>
        <dbReference type="ARBA" id="ARBA00023277"/>
    </source>
</evidence>
<keyword evidence="7" id="KW-0170">Cobalt</keyword>
<dbReference type="STRING" id="413071.G9MJQ6"/>
<evidence type="ECO:0000256" key="1">
    <source>
        <dbReference type="ARBA" id="ARBA00001941"/>
    </source>
</evidence>
<dbReference type="PANTHER" id="PTHR46471">
    <property type="entry name" value="CHITIN DEACETYLASE"/>
    <property type="match status" value="1"/>
</dbReference>
<dbReference type="EMBL" id="ABDF02000003">
    <property type="protein sequence ID" value="EHK25719.1"/>
    <property type="molecule type" value="Genomic_DNA"/>
</dbReference>
<reference evidence="11 12" key="1">
    <citation type="journal article" date="2011" name="Genome Biol.">
        <title>Comparative genome sequence analysis underscores mycoparasitism as the ancestral life style of Trichoderma.</title>
        <authorList>
            <person name="Kubicek C.P."/>
            <person name="Herrera-Estrella A."/>
            <person name="Seidl-Seiboth V."/>
            <person name="Martinez D.A."/>
            <person name="Druzhinina I.S."/>
            <person name="Thon M."/>
            <person name="Zeilinger S."/>
            <person name="Casas-Flores S."/>
            <person name="Horwitz B.A."/>
            <person name="Mukherjee P.K."/>
            <person name="Mukherjee M."/>
            <person name="Kredics L."/>
            <person name="Alcaraz L.D."/>
            <person name="Aerts A."/>
            <person name="Antal Z."/>
            <person name="Atanasova L."/>
            <person name="Cervantes-Badillo M.G."/>
            <person name="Challacombe J."/>
            <person name="Chertkov O."/>
            <person name="McCluskey K."/>
            <person name="Coulpier F."/>
            <person name="Deshpande N."/>
            <person name="von Doehren H."/>
            <person name="Ebbole D.J."/>
            <person name="Esquivel-Naranjo E.U."/>
            <person name="Fekete E."/>
            <person name="Flipphi M."/>
            <person name="Glaser F."/>
            <person name="Gomez-Rodriguez E.Y."/>
            <person name="Gruber S."/>
            <person name="Han C."/>
            <person name="Henrissat B."/>
            <person name="Hermosa R."/>
            <person name="Hernandez-Onate M."/>
            <person name="Karaffa L."/>
            <person name="Kosti I."/>
            <person name="Le Crom S."/>
            <person name="Lindquist E."/>
            <person name="Lucas S."/>
            <person name="Luebeck M."/>
            <person name="Luebeck P.S."/>
            <person name="Margeot A."/>
            <person name="Metz B."/>
            <person name="Misra M."/>
            <person name="Nevalainen H."/>
            <person name="Omann M."/>
            <person name="Packer N."/>
            <person name="Perrone G."/>
            <person name="Uresti-Rivera E.E."/>
            <person name="Salamov A."/>
            <person name="Schmoll M."/>
            <person name="Seiboth B."/>
            <person name="Shapiro H."/>
            <person name="Sukno S."/>
            <person name="Tamayo-Ramos J.A."/>
            <person name="Tisch D."/>
            <person name="Wiest A."/>
            <person name="Wilkinson H.H."/>
            <person name="Zhang M."/>
            <person name="Coutinho P.M."/>
            <person name="Kenerley C.M."/>
            <person name="Monte E."/>
            <person name="Baker S.E."/>
            <person name="Grigoriev I.V."/>
        </authorList>
    </citation>
    <scope>NUCLEOTIDE SEQUENCE [LARGE SCALE GENOMIC DNA]</scope>
    <source>
        <strain evidence="12">Gv29-8 / FGSC 10586</strain>
    </source>
</reference>
<keyword evidence="12" id="KW-1185">Reference proteome</keyword>
<keyword evidence="2 8" id="KW-0147">Chitin-binding</keyword>
<evidence type="ECO:0000259" key="9">
    <source>
        <dbReference type="PROSITE" id="PS50941"/>
    </source>
</evidence>
<sequence>MSCGSGVGSCPSGQCCSESGFCGTTEDYCQAPQCQIAYSNGSCDANQMPAGQSTKSIPRNTNGKAPYNVYITNCTHPGNVALTFDDGPYNYTTQLLNILDSFNVKATFFIVGNNLGKGPIDVESNGWAKILRRMYRSGHQLGSHTWGHADLSAASSEIREQQIIYNEMAFRNIFGFFPTYLRPPYGTCSRDSGCLGYVTSLGYHVVNWNIDTKDYLNDSPQLIGNSKAIFYNALASANPKHDGFISLSHDTHEQTVISLTAYMIKTLRSKGFRPVTVGECLGDPRSNWYTNAR</sequence>
<feature type="disulfide bond" evidence="8">
    <location>
        <begin position="15"/>
        <end position="29"/>
    </location>
</feature>
<dbReference type="eggNOG" id="ENOG502QRIP">
    <property type="taxonomic scope" value="Eukaryota"/>
</dbReference>
<keyword evidence="3" id="KW-0479">Metal-binding</keyword>
<dbReference type="InParanoid" id="G9MJQ6"/>
<dbReference type="InterPro" id="IPR036861">
    <property type="entry name" value="Endochitinase-like_sf"/>
</dbReference>
<gene>
    <name evidence="11" type="ORF">TRIVIDRAFT_189461</name>
</gene>
<keyword evidence="4" id="KW-0732">Signal</keyword>
<dbReference type="CDD" id="cd10951">
    <property type="entry name" value="CE4_ClCDA_like"/>
    <property type="match status" value="1"/>
</dbReference>
<dbReference type="PROSITE" id="PS00026">
    <property type="entry name" value="CHIT_BIND_I_1"/>
    <property type="match status" value="1"/>
</dbReference>
<dbReference type="SUPFAM" id="SSF88713">
    <property type="entry name" value="Glycoside hydrolase/deacetylase"/>
    <property type="match status" value="1"/>
</dbReference>
<dbReference type="Pfam" id="PF00187">
    <property type="entry name" value="Chitin_bind_1"/>
    <property type="match status" value="1"/>
</dbReference>
<feature type="domain" description="NodB homology" evidence="10">
    <location>
        <begin position="78"/>
        <end position="275"/>
    </location>
</feature>
<evidence type="ECO:0000313" key="11">
    <source>
        <dbReference type="EMBL" id="EHK25719.1"/>
    </source>
</evidence>
<dbReference type="PANTHER" id="PTHR46471:SF2">
    <property type="entry name" value="CHITIN DEACETYLASE-RELATED"/>
    <property type="match status" value="1"/>
</dbReference>
<feature type="disulfide bond" evidence="8">
    <location>
        <begin position="10"/>
        <end position="22"/>
    </location>
</feature>
<dbReference type="OrthoDB" id="407355at2759"/>
<dbReference type="AlphaFoldDB" id="G9MJQ6"/>
<dbReference type="InterPro" id="IPR018371">
    <property type="entry name" value="Chitin-binding_1_CS"/>
</dbReference>
<proteinExistence type="predicted"/>
<evidence type="ECO:0000256" key="8">
    <source>
        <dbReference type="PROSITE-ProRule" id="PRU00261"/>
    </source>
</evidence>
<dbReference type="Gene3D" id="3.20.20.370">
    <property type="entry name" value="Glycoside hydrolase/deacetylase"/>
    <property type="match status" value="1"/>
</dbReference>
<comment type="cofactor">
    <cofactor evidence="1">
        <name>Co(2+)</name>
        <dbReference type="ChEBI" id="CHEBI:48828"/>
    </cofactor>
</comment>
<dbReference type="Pfam" id="PF01522">
    <property type="entry name" value="Polysacc_deac_1"/>
    <property type="match status" value="1"/>
</dbReference>
<comment type="caution">
    <text evidence="8">Lacks conserved residue(s) required for the propagation of feature annotation.</text>
</comment>
<dbReference type="Gene3D" id="3.30.60.10">
    <property type="entry name" value="Endochitinase-like"/>
    <property type="match status" value="1"/>
</dbReference>
<evidence type="ECO:0000256" key="4">
    <source>
        <dbReference type="ARBA" id="ARBA00022729"/>
    </source>
</evidence>
<dbReference type="InterPro" id="IPR011330">
    <property type="entry name" value="Glyco_hydro/deAcase_b/a-brl"/>
</dbReference>
<comment type="caution">
    <text evidence="11">The sequence shown here is derived from an EMBL/GenBank/DDBJ whole genome shotgun (WGS) entry which is preliminary data.</text>
</comment>
<dbReference type="InterPro" id="IPR001002">
    <property type="entry name" value="Chitin-bd_1"/>
</dbReference>
<evidence type="ECO:0000256" key="5">
    <source>
        <dbReference type="ARBA" id="ARBA00022801"/>
    </source>
</evidence>
<dbReference type="GO" id="GO:0046872">
    <property type="term" value="F:metal ion binding"/>
    <property type="evidence" value="ECO:0007669"/>
    <property type="project" value="UniProtKB-KW"/>
</dbReference>